<keyword evidence="2" id="KW-1185">Reference proteome</keyword>
<accession>A0ACB8VG78</accession>
<reference evidence="1" key="1">
    <citation type="submission" date="2022-04" db="EMBL/GenBank/DDBJ databases">
        <title>Jade perch genome.</title>
        <authorList>
            <person name="Chao B."/>
        </authorList>
    </citation>
    <scope>NUCLEOTIDE SEQUENCE</scope>
    <source>
        <strain evidence="1">CB-2022</strain>
    </source>
</reference>
<dbReference type="Proteomes" id="UP000831701">
    <property type="component" value="Chromosome 22"/>
</dbReference>
<sequence length="180" mass="18957">MGLSSSVALTSSSPTAPGPATSSLTPSQDSSAWREKVQEEENILPTSRVIAAITWDIENAVLRAQQQQPDQTRAGTSGPLVCHPWRCPVTSSAMGSLVQALMSPRHQPPAPSAARGKSSHQPPSGLLQPLSVPGRPWSHIALDFVTGLPPSNGKTVILTIVDRFSKAAHFVALPQAPHSP</sequence>
<comment type="caution">
    <text evidence="1">The sequence shown here is derived from an EMBL/GenBank/DDBJ whole genome shotgun (WGS) entry which is preliminary data.</text>
</comment>
<evidence type="ECO:0000313" key="1">
    <source>
        <dbReference type="EMBL" id="KAI3354687.1"/>
    </source>
</evidence>
<proteinExistence type="predicted"/>
<name>A0ACB8VG78_9TELE</name>
<dbReference type="EMBL" id="CM041552">
    <property type="protein sequence ID" value="KAI3354687.1"/>
    <property type="molecule type" value="Genomic_DNA"/>
</dbReference>
<evidence type="ECO:0000313" key="2">
    <source>
        <dbReference type="Proteomes" id="UP000831701"/>
    </source>
</evidence>
<organism evidence="1 2">
    <name type="scientific">Scortum barcoo</name>
    <name type="common">barcoo grunter</name>
    <dbReference type="NCBI Taxonomy" id="214431"/>
    <lineage>
        <taxon>Eukaryota</taxon>
        <taxon>Metazoa</taxon>
        <taxon>Chordata</taxon>
        <taxon>Craniata</taxon>
        <taxon>Vertebrata</taxon>
        <taxon>Euteleostomi</taxon>
        <taxon>Actinopterygii</taxon>
        <taxon>Neopterygii</taxon>
        <taxon>Teleostei</taxon>
        <taxon>Neoteleostei</taxon>
        <taxon>Acanthomorphata</taxon>
        <taxon>Eupercaria</taxon>
        <taxon>Centrarchiformes</taxon>
        <taxon>Terapontoidei</taxon>
        <taxon>Terapontidae</taxon>
        <taxon>Scortum</taxon>
    </lineage>
</organism>
<gene>
    <name evidence="1" type="ORF">L3Q82_019178</name>
</gene>
<protein>
    <submittedName>
        <fullName evidence="1">Uncharacterized protein</fullName>
    </submittedName>
</protein>